<evidence type="ECO:0000259" key="3">
    <source>
        <dbReference type="Pfam" id="PF13505"/>
    </source>
</evidence>
<dbReference type="EMBL" id="JAUCDY010000011">
    <property type="protein sequence ID" value="MDM7858472.1"/>
    <property type="molecule type" value="Genomic_DNA"/>
</dbReference>
<proteinExistence type="predicted"/>
<feature type="chain" id="PRO_5046744316" evidence="2">
    <location>
        <begin position="22"/>
        <end position="213"/>
    </location>
</feature>
<dbReference type="Proteomes" id="UP001241056">
    <property type="component" value="Unassembled WGS sequence"/>
</dbReference>
<dbReference type="SUPFAM" id="SSF56925">
    <property type="entry name" value="OMPA-like"/>
    <property type="match status" value="1"/>
</dbReference>
<evidence type="ECO:0000313" key="4">
    <source>
        <dbReference type="EMBL" id="MDM7858472.1"/>
    </source>
</evidence>
<accession>A0ABT7SQK5</accession>
<dbReference type="Pfam" id="PF13505">
    <property type="entry name" value="OMP_b-brl"/>
    <property type="match status" value="1"/>
</dbReference>
<dbReference type="RefSeq" id="WP_289411186.1">
    <property type="nucleotide sequence ID" value="NZ_JAUCDY010000011.1"/>
</dbReference>
<keyword evidence="1 2" id="KW-0732">Signal</keyword>
<keyword evidence="5" id="KW-1185">Reference proteome</keyword>
<comment type="caution">
    <text evidence="4">The sequence shown here is derived from an EMBL/GenBank/DDBJ whole genome shotgun (WGS) entry which is preliminary data.</text>
</comment>
<gene>
    <name evidence="4" type="ORF">QEZ41_09330</name>
</gene>
<evidence type="ECO:0000256" key="1">
    <source>
        <dbReference type="ARBA" id="ARBA00022729"/>
    </source>
</evidence>
<sequence length="213" mass="23063">MLKKVLAAAVVLGLASTGAQAADWDVSGYIQGNLGQAKAEKPSFVKREAESLSASTKTDKKDTAYKLLVGLQLNPYVALEAQYVDLGKAQYKLTKVGYQDKIKSSTKGLGANVVGTLPIADFTLFAKAGLHRLETKLSDKDTNGYSATGKVRKWAPLYGVGASYEFVENLAAVVEYERYHKVADAKAWAGATRTKVSVKHDIDMFSAGIRYKF</sequence>
<feature type="domain" description="Outer membrane protein beta-barrel" evidence="3">
    <location>
        <begin position="7"/>
        <end position="213"/>
    </location>
</feature>
<evidence type="ECO:0000313" key="5">
    <source>
        <dbReference type="Proteomes" id="UP001241056"/>
    </source>
</evidence>
<dbReference type="InterPro" id="IPR011250">
    <property type="entry name" value="OMP/PagP_B-barrel"/>
</dbReference>
<name>A0ABT7SQK5_9GAMM</name>
<dbReference type="InterPro" id="IPR027385">
    <property type="entry name" value="Beta-barrel_OMP"/>
</dbReference>
<organism evidence="4 5">
    <name type="scientific">Thiopseudomonas acetoxidans</name>
    <dbReference type="NCBI Taxonomy" id="3041622"/>
    <lineage>
        <taxon>Bacteria</taxon>
        <taxon>Pseudomonadati</taxon>
        <taxon>Pseudomonadota</taxon>
        <taxon>Gammaproteobacteria</taxon>
        <taxon>Pseudomonadales</taxon>
        <taxon>Pseudomonadaceae</taxon>
        <taxon>Thiopseudomonas</taxon>
    </lineage>
</organism>
<feature type="signal peptide" evidence="2">
    <location>
        <begin position="1"/>
        <end position="21"/>
    </location>
</feature>
<protein>
    <submittedName>
        <fullName evidence="4">Porin family protein</fullName>
    </submittedName>
</protein>
<dbReference type="Gene3D" id="2.40.160.20">
    <property type="match status" value="1"/>
</dbReference>
<evidence type="ECO:0000256" key="2">
    <source>
        <dbReference type="SAM" id="SignalP"/>
    </source>
</evidence>
<reference evidence="4 5" key="1">
    <citation type="submission" date="2023-06" db="EMBL/GenBank/DDBJ databases">
        <title>Thiopseudomonas sp. CY1220 draft genome sequence.</title>
        <authorList>
            <person name="Zhao G."/>
            <person name="An M."/>
        </authorList>
    </citation>
    <scope>NUCLEOTIDE SEQUENCE [LARGE SCALE GENOMIC DNA]</scope>
    <source>
        <strain evidence="4 5">CY1220</strain>
    </source>
</reference>